<dbReference type="InterPro" id="IPR043502">
    <property type="entry name" value="DNA/RNA_pol_sf"/>
</dbReference>
<reference evidence="2" key="1">
    <citation type="submission" date="2019-08" db="EMBL/GenBank/DDBJ databases">
        <title>The genome of the North American firefly Photinus pyralis.</title>
        <authorList>
            <consortium name="Photinus pyralis genome working group"/>
            <person name="Fallon T.R."/>
            <person name="Sander Lower S.E."/>
            <person name="Weng J.-K."/>
        </authorList>
    </citation>
    <scope>NUCLEOTIDE SEQUENCE</scope>
    <source>
        <strain evidence="2">TRF0915ILg1</strain>
        <tissue evidence="2">Whole body</tissue>
    </source>
</reference>
<evidence type="ECO:0000313" key="3">
    <source>
        <dbReference type="Proteomes" id="UP000801492"/>
    </source>
</evidence>
<name>A0A8K0CCY6_IGNLU</name>
<dbReference type="EMBL" id="VTPC01090027">
    <property type="protein sequence ID" value="KAF2885140.1"/>
    <property type="molecule type" value="Genomic_DNA"/>
</dbReference>
<dbReference type="InterPro" id="IPR000477">
    <property type="entry name" value="RT_dom"/>
</dbReference>
<dbReference type="Pfam" id="PF00078">
    <property type="entry name" value="RVT_1"/>
    <property type="match status" value="1"/>
</dbReference>
<evidence type="ECO:0000259" key="1">
    <source>
        <dbReference type="PROSITE" id="PS50878"/>
    </source>
</evidence>
<dbReference type="GO" id="GO:0071897">
    <property type="term" value="P:DNA biosynthetic process"/>
    <property type="evidence" value="ECO:0007669"/>
    <property type="project" value="UniProtKB-ARBA"/>
</dbReference>
<evidence type="ECO:0000313" key="2">
    <source>
        <dbReference type="EMBL" id="KAF2885140.1"/>
    </source>
</evidence>
<accession>A0A8K0CCY6</accession>
<feature type="domain" description="Reverse transcriptase" evidence="1">
    <location>
        <begin position="1"/>
        <end position="90"/>
    </location>
</feature>
<comment type="caution">
    <text evidence="2">The sequence shown here is derived from an EMBL/GenBank/DDBJ whole genome shotgun (WGS) entry which is preliminary data.</text>
</comment>
<gene>
    <name evidence="2" type="ORF">ILUMI_21016</name>
</gene>
<organism evidence="2 3">
    <name type="scientific">Ignelater luminosus</name>
    <name type="common">Cucubano</name>
    <name type="synonym">Pyrophorus luminosus</name>
    <dbReference type="NCBI Taxonomy" id="2038154"/>
    <lineage>
        <taxon>Eukaryota</taxon>
        <taxon>Metazoa</taxon>
        <taxon>Ecdysozoa</taxon>
        <taxon>Arthropoda</taxon>
        <taxon>Hexapoda</taxon>
        <taxon>Insecta</taxon>
        <taxon>Pterygota</taxon>
        <taxon>Neoptera</taxon>
        <taxon>Endopterygota</taxon>
        <taxon>Coleoptera</taxon>
        <taxon>Polyphaga</taxon>
        <taxon>Elateriformia</taxon>
        <taxon>Elateroidea</taxon>
        <taxon>Elateridae</taxon>
        <taxon>Agrypninae</taxon>
        <taxon>Pyrophorini</taxon>
        <taxon>Ignelater</taxon>
    </lineage>
</organism>
<proteinExistence type="predicted"/>
<dbReference type="AlphaFoldDB" id="A0A8K0CCY6"/>
<sequence length="147" mass="17132">MPESDHTTIVTYADDTTILSSNNHADVASMNLQAHLHLLEDWLPRWRIKANEKKSTHITFTLRIGSCTPVTLNGRQLLQKEVIKYLGLHLDRGLTWRTDIFTKRNQLGLKLRQMYWILARTSKLSIENKLLLYQMILKAIWTYAISL</sequence>
<keyword evidence="3" id="KW-1185">Reference proteome</keyword>
<dbReference type="OrthoDB" id="7700357at2759"/>
<dbReference type="SUPFAM" id="SSF56672">
    <property type="entry name" value="DNA/RNA polymerases"/>
    <property type="match status" value="1"/>
</dbReference>
<dbReference type="Proteomes" id="UP000801492">
    <property type="component" value="Unassembled WGS sequence"/>
</dbReference>
<protein>
    <recommendedName>
        <fullName evidence="1">Reverse transcriptase domain-containing protein</fullName>
    </recommendedName>
</protein>
<dbReference type="PROSITE" id="PS50878">
    <property type="entry name" value="RT_POL"/>
    <property type="match status" value="1"/>
</dbReference>